<dbReference type="InterPro" id="IPR027417">
    <property type="entry name" value="P-loop_NTPase"/>
</dbReference>
<proteinExistence type="predicted"/>
<evidence type="ECO:0000313" key="2">
    <source>
        <dbReference type="EMBL" id="CAF4285558.1"/>
    </source>
</evidence>
<dbReference type="GO" id="GO:0043139">
    <property type="term" value="F:5'-3' DNA helicase activity"/>
    <property type="evidence" value="ECO:0007669"/>
    <property type="project" value="TreeGrafter"/>
</dbReference>
<feature type="non-terminal residue" evidence="2">
    <location>
        <position position="1"/>
    </location>
</feature>
<dbReference type="InterPro" id="IPR050534">
    <property type="entry name" value="Coronavir_polyprotein_1ab"/>
</dbReference>
<comment type="caution">
    <text evidence="2">The sequence shown here is derived from an EMBL/GenBank/DDBJ whole genome shotgun (WGS) entry which is preliminary data.</text>
</comment>
<sequence length="67" mass="7464">KASREGMKSVNVILCTLISATDDSPLKLLSFNYFDLVVIDECSQVLEVACWLDDLLRVTKCVLAGYH</sequence>
<dbReference type="InterPro" id="IPR041677">
    <property type="entry name" value="DNA2/NAM7_AAA_11"/>
</dbReference>
<dbReference type="GO" id="GO:0005737">
    <property type="term" value="C:cytoplasm"/>
    <property type="evidence" value="ECO:0007669"/>
    <property type="project" value="TreeGrafter"/>
</dbReference>
<dbReference type="EMBL" id="CAJOAX010042349">
    <property type="protein sequence ID" value="CAF4285558.1"/>
    <property type="molecule type" value="Genomic_DNA"/>
</dbReference>
<protein>
    <recommendedName>
        <fullName evidence="1">DNA2/NAM7 helicase helicase domain-containing protein</fullName>
    </recommendedName>
</protein>
<dbReference type="PANTHER" id="PTHR43788:SF8">
    <property type="entry name" value="DNA-BINDING PROTEIN SMUBP-2"/>
    <property type="match status" value="1"/>
</dbReference>
<dbReference type="GO" id="GO:0005634">
    <property type="term" value="C:nucleus"/>
    <property type="evidence" value="ECO:0007669"/>
    <property type="project" value="TreeGrafter"/>
</dbReference>
<dbReference type="PANTHER" id="PTHR43788">
    <property type="entry name" value="DNA2/NAM7 HELICASE FAMILY MEMBER"/>
    <property type="match status" value="1"/>
</dbReference>
<evidence type="ECO:0000259" key="1">
    <source>
        <dbReference type="Pfam" id="PF13086"/>
    </source>
</evidence>
<name>A0A820GUS2_9BILA</name>
<feature type="domain" description="DNA2/NAM7 helicase helicase" evidence="1">
    <location>
        <begin position="3"/>
        <end position="65"/>
    </location>
</feature>
<evidence type="ECO:0000313" key="3">
    <source>
        <dbReference type="Proteomes" id="UP000663823"/>
    </source>
</evidence>
<dbReference type="Proteomes" id="UP000663823">
    <property type="component" value="Unassembled WGS sequence"/>
</dbReference>
<organism evidence="2 3">
    <name type="scientific">Rotaria sordida</name>
    <dbReference type="NCBI Taxonomy" id="392033"/>
    <lineage>
        <taxon>Eukaryota</taxon>
        <taxon>Metazoa</taxon>
        <taxon>Spiralia</taxon>
        <taxon>Gnathifera</taxon>
        <taxon>Rotifera</taxon>
        <taxon>Eurotatoria</taxon>
        <taxon>Bdelloidea</taxon>
        <taxon>Philodinida</taxon>
        <taxon>Philodinidae</taxon>
        <taxon>Rotaria</taxon>
    </lineage>
</organism>
<accession>A0A820GUS2</accession>
<dbReference type="Pfam" id="PF13086">
    <property type="entry name" value="AAA_11"/>
    <property type="match status" value="1"/>
</dbReference>
<dbReference type="Gene3D" id="3.40.50.300">
    <property type="entry name" value="P-loop containing nucleotide triphosphate hydrolases"/>
    <property type="match status" value="1"/>
</dbReference>
<dbReference type="AlphaFoldDB" id="A0A820GUS2"/>
<reference evidence="2" key="1">
    <citation type="submission" date="2021-02" db="EMBL/GenBank/DDBJ databases">
        <authorList>
            <person name="Nowell W R."/>
        </authorList>
    </citation>
    <scope>NUCLEOTIDE SEQUENCE</scope>
</reference>
<gene>
    <name evidence="2" type="ORF">OTI717_LOCUS41559</name>
</gene>